<proteinExistence type="predicted"/>
<sequence>MKEKKPTAVLVHGAFADTSSWAGVVAKLRNADVDVRVFANGLRGGRVDGEHLAAFVRAIDGPVVLVGHSYGGIVISEAASRAENVTGLVFVTAFALAENETALGYLGQFPANELGTSLVESHFTNADGGDEVELFIAPDKFHQVFAADLPTGVTDVLAVSQRPILARAFGEPAGKASWADLPTWYVVAARDESIHPEAQRAMARRSESITVEVDASHAVAGSQPAQVARVIINAVEGGERK</sequence>
<organism evidence="2 3">
    <name type="scientific">Micromonospora pisi</name>
    <dbReference type="NCBI Taxonomy" id="589240"/>
    <lineage>
        <taxon>Bacteria</taxon>
        <taxon>Bacillati</taxon>
        <taxon>Actinomycetota</taxon>
        <taxon>Actinomycetes</taxon>
        <taxon>Micromonosporales</taxon>
        <taxon>Micromonosporaceae</taxon>
        <taxon>Micromonospora</taxon>
    </lineage>
</organism>
<dbReference type="AlphaFoldDB" id="A0A495JFA0"/>
<evidence type="ECO:0000313" key="2">
    <source>
        <dbReference type="EMBL" id="RKR87676.1"/>
    </source>
</evidence>
<dbReference type="Pfam" id="PF12697">
    <property type="entry name" value="Abhydrolase_6"/>
    <property type="match status" value="1"/>
</dbReference>
<feature type="domain" description="AB hydrolase-1" evidence="1">
    <location>
        <begin position="9"/>
        <end position="229"/>
    </location>
</feature>
<dbReference type="PANTHER" id="PTHR37017">
    <property type="entry name" value="AB HYDROLASE-1 DOMAIN-CONTAINING PROTEIN-RELATED"/>
    <property type="match status" value="1"/>
</dbReference>
<keyword evidence="3" id="KW-1185">Reference proteome</keyword>
<evidence type="ECO:0000313" key="3">
    <source>
        <dbReference type="Proteomes" id="UP000277671"/>
    </source>
</evidence>
<dbReference type="GO" id="GO:0003824">
    <property type="term" value="F:catalytic activity"/>
    <property type="evidence" value="ECO:0007669"/>
    <property type="project" value="UniProtKB-ARBA"/>
</dbReference>
<comment type="caution">
    <text evidence="2">The sequence shown here is derived from an EMBL/GenBank/DDBJ whole genome shotgun (WGS) entry which is preliminary data.</text>
</comment>
<dbReference type="InterPro" id="IPR000073">
    <property type="entry name" value="AB_hydrolase_1"/>
</dbReference>
<evidence type="ECO:0000259" key="1">
    <source>
        <dbReference type="Pfam" id="PF12697"/>
    </source>
</evidence>
<dbReference type="SUPFAM" id="SSF53474">
    <property type="entry name" value="alpha/beta-Hydrolases"/>
    <property type="match status" value="1"/>
</dbReference>
<dbReference type="EMBL" id="RBKT01000001">
    <property type="protein sequence ID" value="RKR87676.1"/>
    <property type="molecule type" value="Genomic_DNA"/>
</dbReference>
<reference evidence="2 3" key="1">
    <citation type="submission" date="2018-10" db="EMBL/GenBank/DDBJ databases">
        <title>Sequencing the genomes of 1000 actinobacteria strains.</title>
        <authorList>
            <person name="Klenk H.-P."/>
        </authorList>
    </citation>
    <scope>NUCLEOTIDE SEQUENCE [LARGE SCALE GENOMIC DNA]</scope>
    <source>
        <strain evidence="2 3">DSM 45175</strain>
    </source>
</reference>
<name>A0A495JFA0_9ACTN</name>
<dbReference type="OrthoDB" id="9135783at2"/>
<protein>
    <submittedName>
        <fullName evidence="2">Pimeloyl-ACP methyl ester carboxylesterase</fullName>
    </submittedName>
</protein>
<dbReference type="InterPro" id="IPR029058">
    <property type="entry name" value="AB_hydrolase_fold"/>
</dbReference>
<dbReference type="PANTHER" id="PTHR37017:SF11">
    <property type="entry name" value="ESTERASE_LIPASE_THIOESTERASE DOMAIN-CONTAINING PROTEIN"/>
    <property type="match status" value="1"/>
</dbReference>
<dbReference type="RefSeq" id="WP_121156416.1">
    <property type="nucleotide sequence ID" value="NZ_RBKT01000001.1"/>
</dbReference>
<accession>A0A495JFA0</accession>
<dbReference type="Proteomes" id="UP000277671">
    <property type="component" value="Unassembled WGS sequence"/>
</dbReference>
<dbReference type="InterPro" id="IPR052897">
    <property type="entry name" value="Sec-Metab_Biosynth_Hydrolase"/>
</dbReference>
<gene>
    <name evidence="2" type="ORF">BDK92_1968</name>
</gene>
<dbReference type="Gene3D" id="3.40.50.1820">
    <property type="entry name" value="alpha/beta hydrolase"/>
    <property type="match status" value="1"/>
</dbReference>